<keyword evidence="2" id="KW-1133">Transmembrane helix</keyword>
<evidence type="ECO:0000313" key="4">
    <source>
        <dbReference type="Proteomes" id="UP000041254"/>
    </source>
</evidence>
<keyword evidence="2" id="KW-0812">Transmembrane</keyword>
<protein>
    <submittedName>
        <fullName evidence="3">Uncharacterized protein</fullName>
    </submittedName>
</protein>
<gene>
    <name evidence="3" type="ORF">Vbra_18456</name>
</gene>
<reference evidence="3 4" key="1">
    <citation type="submission" date="2014-11" db="EMBL/GenBank/DDBJ databases">
        <authorList>
            <person name="Zhu J."/>
            <person name="Qi W."/>
            <person name="Song R."/>
        </authorList>
    </citation>
    <scope>NUCLEOTIDE SEQUENCE [LARGE SCALE GENOMIC DNA]</scope>
</reference>
<proteinExistence type="predicted"/>
<dbReference type="InParanoid" id="A0A0G4GRA7"/>
<evidence type="ECO:0000313" key="3">
    <source>
        <dbReference type="EMBL" id="CEM33070.1"/>
    </source>
</evidence>
<dbReference type="OMA" id="RTASSHM"/>
<dbReference type="Proteomes" id="UP000041254">
    <property type="component" value="Unassembled WGS sequence"/>
</dbReference>
<evidence type="ECO:0000256" key="2">
    <source>
        <dbReference type="SAM" id="Phobius"/>
    </source>
</evidence>
<dbReference type="EMBL" id="CDMY01000770">
    <property type="protein sequence ID" value="CEM33070.1"/>
    <property type="molecule type" value="Genomic_DNA"/>
</dbReference>
<feature type="transmembrane region" description="Helical" evidence="2">
    <location>
        <begin position="92"/>
        <end position="110"/>
    </location>
</feature>
<organism evidence="3 4">
    <name type="scientific">Vitrella brassicaformis (strain CCMP3155)</name>
    <dbReference type="NCBI Taxonomy" id="1169540"/>
    <lineage>
        <taxon>Eukaryota</taxon>
        <taxon>Sar</taxon>
        <taxon>Alveolata</taxon>
        <taxon>Colpodellida</taxon>
        <taxon>Vitrellaceae</taxon>
        <taxon>Vitrella</taxon>
    </lineage>
</organism>
<keyword evidence="2" id="KW-0472">Membrane</keyword>
<feature type="transmembrane region" description="Helical" evidence="2">
    <location>
        <begin position="176"/>
        <end position="197"/>
    </location>
</feature>
<keyword evidence="4" id="KW-1185">Reference proteome</keyword>
<feature type="transmembrane region" description="Helical" evidence="2">
    <location>
        <begin position="67"/>
        <end position="86"/>
    </location>
</feature>
<dbReference type="PhylomeDB" id="A0A0G4GRA7"/>
<feature type="transmembrane region" description="Helical" evidence="2">
    <location>
        <begin position="147"/>
        <end position="164"/>
    </location>
</feature>
<evidence type="ECO:0000256" key="1">
    <source>
        <dbReference type="SAM" id="MobiDB-lite"/>
    </source>
</evidence>
<accession>A0A0G4GRA7</accession>
<dbReference type="VEuPathDB" id="CryptoDB:Vbra_18456"/>
<name>A0A0G4GRA7_VITBC</name>
<dbReference type="AlphaFoldDB" id="A0A0G4GRA7"/>
<feature type="region of interest" description="Disordered" evidence="1">
    <location>
        <begin position="1"/>
        <end position="23"/>
    </location>
</feature>
<sequence>MESFAVSAGSQRKGGATRQRAAGVTDKHVAEDYDSKIRKKRRELAKFITENFWDLPDTYKFGQSRSVIVGLSCLAFLFPAYTLWSVDRPESVLWVVTAALSLVSDYFITGQRKQRWKRALHLLDRWVGAANFLFQFLRLPWFLMAGYRPFCVACCGVVGSFLCKQMSWGVHTFGEYVVWHSVWHFYASAMRGLVVLLDHM</sequence>